<dbReference type="Gene3D" id="3.30.420.610">
    <property type="entry name" value="LOTUS domain-like"/>
    <property type="match status" value="1"/>
</dbReference>
<keyword evidence="2" id="KW-1185">Reference proteome</keyword>
<name>A0ABU6J3F4_9BURK</name>
<reference evidence="1 2" key="1">
    <citation type="submission" date="2023-10" db="EMBL/GenBank/DDBJ databases">
        <title>Noviherbaspirillum sp. CPCC 100848 genome assembly.</title>
        <authorList>
            <person name="Li X.Y."/>
            <person name="Fang X.M."/>
        </authorList>
    </citation>
    <scope>NUCLEOTIDE SEQUENCE [LARGE SCALE GENOMIC DNA]</scope>
    <source>
        <strain evidence="1 2">CPCC 100848</strain>
    </source>
</reference>
<gene>
    <name evidence="1" type="ORF">RY831_03320</name>
</gene>
<organism evidence="1 2">
    <name type="scientific">Noviherbaspirillum album</name>
    <dbReference type="NCBI Taxonomy" id="3080276"/>
    <lineage>
        <taxon>Bacteria</taxon>
        <taxon>Pseudomonadati</taxon>
        <taxon>Pseudomonadota</taxon>
        <taxon>Betaproteobacteria</taxon>
        <taxon>Burkholderiales</taxon>
        <taxon>Oxalobacteraceae</taxon>
        <taxon>Noviherbaspirillum</taxon>
    </lineage>
</organism>
<evidence type="ECO:0008006" key="3">
    <source>
        <dbReference type="Google" id="ProtNLM"/>
    </source>
</evidence>
<sequence>MTSDLKPLHDEVLRRIGRNLLLFQQIEALFKHVLATHKAEGEPENFQERLQKETTAINRSMMGSLVEKYGKEFLQDAGTDLTDEDRPVAWLSFKFHLVAETDVIVKLQRDMELMKDARNELVHGFLPRWQPDSKERLEDALSYLDQQRENAIPMLEHLRESARHLDEGRRLMLELISSGEHERLMELAWLKSSPLVELLQRVATSLPREDGWTYLALAGNVAMRDLPDEVKNIKERYGLAKFKGLLLASEMFEIRDETLPGGGTRTIYKNKSSS</sequence>
<dbReference type="Proteomes" id="UP001352263">
    <property type="component" value="Unassembled WGS sequence"/>
</dbReference>
<proteinExistence type="predicted"/>
<protein>
    <recommendedName>
        <fullName evidence="3">HTH OST-type domain-containing protein</fullName>
    </recommendedName>
</protein>
<evidence type="ECO:0000313" key="1">
    <source>
        <dbReference type="EMBL" id="MEC4718163.1"/>
    </source>
</evidence>
<evidence type="ECO:0000313" key="2">
    <source>
        <dbReference type="Proteomes" id="UP001352263"/>
    </source>
</evidence>
<accession>A0ABU6J3F4</accession>
<dbReference type="InterPro" id="IPR041966">
    <property type="entry name" value="LOTUS-like"/>
</dbReference>
<comment type="caution">
    <text evidence="1">The sequence shown here is derived from an EMBL/GenBank/DDBJ whole genome shotgun (WGS) entry which is preliminary data.</text>
</comment>
<dbReference type="EMBL" id="JAWIIV010000002">
    <property type="protein sequence ID" value="MEC4718163.1"/>
    <property type="molecule type" value="Genomic_DNA"/>
</dbReference>
<dbReference type="RefSeq" id="WP_326504917.1">
    <property type="nucleotide sequence ID" value="NZ_JAWIIV010000002.1"/>
</dbReference>